<evidence type="ECO:0000313" key="3">
    <source>
        <dbReference type="Proteomes" id="UP001500460"/>
    </source>
</evidence>
<feature type="domain" description="DDE" evidence="1">
    <location>
        <begin position="38"/>
        <end position="83"/>
    </location>
</feature>
<organism evidence="2 3">
    <name type="scientific">Streptomyces glaucus</name>
    <dbReference type="NCBI Taxonomy" id="284029"/>
    <lineage>
        <taxon>Bacteria</taxon>
        <taxon>Bacillati</taxon>
        <taxon>Actinomycetota</taxon>
        <taxon>Actinomycetes</taxon>
        <taxon>Kitasatosporales</taxon>
        <taxon>Streptomycetaceae</taxon>
        <taxon>Streptomyces</taxon>
    </lineage>
</organism>
<keyword evidence="3" id="KW-1185">Reference proteome</keyword>
<gene>
    <name evidence="2" type="ORF">GCM10010421_23060</name>
</gene>
<name>A0ABP5WQP0_9ACTN</name>
<dbReference type="InterPro" id="IPR052183">
    <property type="entry name" value="IS_Transposase"/>
</dbReference>
<evidence type="ECO:0000259" key="1">
    <source>
        <dbReference type="Pfam" id="PF13610"/>
    </source>
</evidence>
<protein>
    <recommendedName>
        <fullName evidence="1">DDE domain-containing protein</fullName>
    </recommendedName>
</protein>
<dbReference type="Proteomes" id="UP001500460">
    <property type="component" value="Unassembled WGS sequence"/>
</dbReference>
<accession>A0ABP5WQP0</accession>
<dbReference type="PANTHER" id="PTHR35528:SF3">
    <property type="entry name" value="BLL1675 PROTEIN"/>
    <property type="match status" value="1"/>
</dbReference>
<evidence type="ECO:0000313" key="2">
    <source>
        <dbReference type="EMBL" id="GAA2433444.1"/>
    </source>
</evidence>
<dbReference type="Pfam" id="PF13610">
    <property type="entry name" value="DDE_Tnp_IS240"/>
    <property type="match status" value="1"/>
</dbReference>
<proteinExistence type="predicted"/>
<dbReference type="PANTHER" id="PTHR35528">
    <property type="entry name" value="BLL1675 PROTEIN"/>
    <property type="match status" value="1"/>
</dbReference>
<reference evidence="3" key="1">
    <citation type="journal article" date="2019" name="Int. J. Syst. Evol. Microbiol.">
        <title>The Global Catalogue of Microorganisms (GCM) 10K type strain sequencing project: providing services to taxonomists for standard genome sequencing and annotation.</title>
        <authorList>
            <consortium name="The Broad Institute Genomics Platform"/>
            <consortium name="The Broad Institute Genome Sequencing Center for Infectious Disease"/>
            <person name="Wu L."/>
            <person name="Ma J."/>
        </authorList>
    </citation>
    <scope>NUCLEOTIDE SEQUENCE [LARGE SCALE GENOMIC DNA]</scope>
    <source>
        <strain evidence="3">JCM 6922</strain>
    </source>
</reference>
<dbReference type="EMBL" id="BAAATK010000011">
    <property type="protein sequence ID" value="GAA2433444.1"/>
    <property type="molecule type" value="Genomic_DNA"/>
</dbReference>
<comment type="caution">
    <text evidence="2">The sequence shown here is derived from an EMBL/GenBank/DDBJ whole genome shotgun (WGS) entry which is preliminary data.</text>
</comment>
<sequence>MLERGVIVSHETMTPLVREVRAGLRERPAPTAAPARRTWHPDEVFIKIGGEQKYLWRAVDAGGDVLDILIQNRRDKAAARCFFLNKSSHLVSRR</sequence>
<dbReference type="InterPro" id="IPR032874">
    <property type="entry name" value="DDE_dom"/>
</dbReference>